<reference evidence="2" key="1">
    <citation type="journal article" date="2019" name="Int. J. Syst. Evol. Microbiol.">
        <title>The Global Catalogue of Microorganisms (GCM) 10K type strain sequencing project: providing services to taxonomists for standard genome sequencing and annotation.</title>
        <authorList>
            <consortium name="The Broad Institute Genomics Platform"/>
            <consortium name="The Broad Institute Genome Sequencing Center for Infectious Disease"/>
            <person name="Wu L."/>
            <person name="Ma J."/>
        </authorList>
    </citation>
    <scope>NUCLEOTIDE SEQUENCE [LARGE SCALE GENOMIC DNA]</scope>
    <source>
        <strain evidence="2">CGMCC 1.15111</strain>
    </source>
</reference>
<organism evidence="1 2">
    <name type="scientific">Roseivirga thermotolerans</name>
    <dbReference type="NCBI Taxonomy" id="1758176"/>
    <lineage>
        <taxon>Bacteria</taxon>
        <taxon>Pseudomonadati</taxon>
        <taxon>Bacteroidota</taxon>
        <taxon>Cytophagia</taxon>
        <taxon>Cytophagales</taxon>
        <taxon>Roseivirgaceae</taxon>
        <taxon>Roseivirga</taxon>
    </lineage>
</organism>
<protein>
    <submittedName>
        <fullName evidence="1">Uncharacterized protein</fullName>
    </submittedName>
</protein>
<gene>
    <name evidence="1" type="ORF">GCM10011340_05350</name>
</gene>
<comment type="caution">
    <text evidence="1">The sequence shown here is derived from an EMBL/GenBank/DDBJ whole genome shotgun (WGS) entry which is preliminary data.</text>
</comment>
<keyword evidence="2" id="KW-1185">Reference proteome</keyword>
<name>A0ABQ3I0T2_9BACT</name>
<evidence type="ECO:0000313" key="2">
    <source>
        <dbReference type="Proteomes" id="UP000658258"/>
    </source>
</evidence>
<accession>A0ABQ3I0T2</accession>
<sequence>MVIHSGQEHFSAPNEAEQKLIDLGRLKENERLACQNTLNGDIEVSVAEQNKFPHLTYTD</sequence>
<dbReference type="Gene3D" id="3.10.20.30">
    <property type="match status" value="1"/>
</dbReference>
<dbReference type="SUPFAM" id="SSF54292">
    <property type="entry name" value="2Fe-2S ferredoxin-like"/>
    <property type="match status" value="1"/>
</dbReference>
<dbReference type="Proteomes" id="UP000658258">
    <property type="component" value="Unassembled WGS sequence"/>
</dbReference>
<dbReference type="EMBL" id="BNAG01000001">
    <property type="protein sequence ID" value="GHE53772.1"/>
    <property type="molecule type" value="Genomic_DNA"/>
</dbReference>
<dbReference type="InterPro" id="IPR012675">
    <property type="entry name" value="Beta-grasp_dom_sf"/>
</dbReference>
<dbReference type="InterPro" id="IPR036010">
    <property type="entry name" value="2Fe-2S_ferredoxin-like_sf"/>
</dbReference>
<proteinExistence type="predicted"/>
<evidence type="ECO:0000313" key="1">
    <source>
        <dbReference type="EMBL" id="GHE53772.1"/>
    </source>
</evidence>